<dbReference type="PANTHER" id="PTHR46201">
    <property type="entry name" value="PHD FINGER PROTEIN MALE MEIOCYTE DEATH 1-RELATED"/>
    <property type="match status" value="1"/>
</dbReference>
<comment type="caution">
    <text evidence="2">The sequence shown here is derived from an EMBL/GenBank/DDBJ whole genome shotgun (WGS) entry which is preliminary data.</text>
</comment>
<sequence>MEMVLPVGQIIVVPMHPTVGELKQAVENVLQDTYCITDEFVLMEIVELEEWLFRAVESGAELCVRGTGIGLENRMRYEGGANNWVVKC</sequence>
<dbReference type="PANTHER" id="PTHR46201:SF9">
    <property type="entry name" value="PHD FINGER PROTEIN MALE MEIOCYTE DEATH 1"/>
    <property type="match status" value="1"/>
</dbReference>
<dbReference type="EMBL" id="BAABME010017193">
    <property type="protein sequence ID" value="GAA0149151.1"/>
    <property type="molecule type" value="Genomic_DNA"/>
</dbReference>
<dbReference type="AlphaFoldDB" id="A0AAV3PEL8"/>
<dbReference type="InterPro" id="IPR057765">
    <property type="entry name" value="MS1-like_ubiquitin"/>
</dbReference>
<keyword evidence="3" id="KW-1185">Reference proteome</keyword>
<evidence type="ECO:0000259" key="1">
    <source>
        <dbReference type="Pfam" id="PF25565"/>
    </source>
</evidence>
<proteinExistence type="predicted"/>
<evidence type="ECO:0000313" key="2">
    <source>
        <dbReference type="EMBL" id="GAA0149151.1"/>
    </source>
</evidence>
<dbReference type="Proteomes" id="UP001454036">
    <property type="component" value="Unassembled WGS sequence"/>
</dbReference>
<name>A0AAV3PEL8_LITER</name>
<evidence type="ECO:0000313" key="3">
    <source>
        <dbReference type="Proteomes" id="UP001454036"/>
    </source>
</evidence>
<organism evidence="2 3">
    <name type="scientific">Lithospermum erythrorhizon</name>
    <name type="common">Purple gromwell</name>
    <name type="synonym">Lithospermum officinale var. erythrorhizon</name>
    <dbReference type="NCBI Taxonomy" id="34254"/>
    <lineage>
        <taxon>Eukaryota</taxon>
        <taxon>Viridiplantae</taxon>
        <taxon>Streptophyta</taxon>
        <taxon>Embryophyta</taxon>
        <taxon>Tracheophyta</taxon>
        <taxon>Spermatophyta</taxon>
        <taxon>Magnoliopsida</taxon>
        <taxon>eudicotyledons</taxon>
        <taxon>Gunneridae</taxon>
        <taxon>Pentapetalae</taxon>
        <taxon>asterids</taxon>
        <taxon>lamiids</taxon>
        <taxon>Boraginales</taxon>
        <taxon>Boraginaceae</taxon>
        <taxon>Boraginoideae</taxon>
        <taxon>Lithospermeae</taxon>
        <taxon>Lithospermum</taxon>
    </lineage>
</organism>
<feature type="domain" description="PHD finger protein MALE STERILITY 1-like ubiquitin-like" evidence="1">
    <location>
        <begin position="4"/>
        <end position="68"/>
    </location>
</feature>
<protein>
    <recommendedName>
        <fullName evidence="1">PHD finger protein MALE STERILITY 1-like ubiquitin-like domain-containing protein</fullName>
    </recommendedName>
</protein>
<reference evidence="2 3" key="1">
    <citation type="submission" date="2024-01" db="EMBL/GenBank/DDBJ databases">
        <title>The complete chloroplast genome sequence of Lithospermum erythrorhizon: insights into the phylogenetic relationship among Boraginaceae species and the maternal lineages of purple gromwells.</title>
        <authorList>
            <person name="Okada T."/>
            <person name="Watanabe K."/>
        </authorList>
    </citation>
    <scope>NUCLEOTIDE SEQUENCE [LARGE SCALE GENOMIC DNA]</scope>
</reference>
<gene>
    <name evidence="2" type="ORF">LIER_36874</name>
</gene>
<accession>A0AAV3PEL8</accession>
<dbReference type="Pfam" id="PF25565">
    <property type="entry name" value="Ubiquitin_At1g33420"/>
    <property type="match status" value="1"/>
</dbReference>